<sequence>MNSARSTCIPPAAARAATIRYITIISEMADLKSGIRYCLLYDFRRGRTVAESHRDLFRSGKESLEDDARGRPPLVVDMEQLKEAIEDCPNQTTGDLENRPANLGCCVRREGTHSRTSMRQ</sequence>
<protein>
    <recommendedName>
        <fullName evidence="1">Mos1 transposase HTH domain-containing protein</fullName>
    </recommendedName>
</protein>
<feature type="domain" description="Mos1 transposase HTH" evidence="1">
    <location>
        <begin position="35"/>
        <end position="57"/>
    </location>
</feature>
<dbReference type="InterPro" id="IPR041426">
    <property type="entry name" value="Mos1_HTH"/>
</dbReference>
<dbReference type="Pfam" id="PF17906">
    <property type="entry name" value="HTH_48"/>
    <property type="match status" value="1"/>
</dbReference>
<organism evidence="2 3">
    <name type="scientific">Ancylostoma ceylanicum</name>
    <dbReference type="NCBI Taxonomy" id="53326"/>
    <lineage>
        <taxon>Eukaryota</taxon>
        <taxon>Metazoa</taxon>
        <taxon>Ecdysozoa</taxon>
        <taxon>Nematoda</taxon>
        <taxon>Chromadorea</taxon>
        <taxon>Rhabditida</taxon>
        <taxon>Rhabditina</taxon>
        <taxon>Rhabditomorpha</taxon>
        <taxon>Strongyloidea</taxon>
        <taxon>Ancylostomatidae</taxon>
        <taxon>Ancylostomatinae</taxon>
        <taxon>Ancylostoma</taxon>
    </lineage>
</organism>
<dbReference type="Proteomes" id="UP000024635">
    <property type="component" value="Unassembled WGS sequence"/>
</dbReference>
<gene>
    <name evidence="2" type="primary">Acey_s0374.g210</name>
    <name evidence="2" type="ORF">Y032_0374g210</name>
</gene>
<evidence type="ECO:0000313" key="3">
    <source>
        <dbReference type="Proteomes" id="UP000024635"/>
    </source>
</evidence>
<proteinExistence type="predicted"/>
<dbReference type="OrthoDB" id="6137736at2759"/>
<comment type="caution">
    <text evidence="2">The sequence shown here is derived from an EMBL/GenBank/DDBJ whole genome shotgun (WGS) entry which is preliminary data.</text>
</comment>
<reference evidence="3" key="1">
    <citation type="journal article" date="2015" name="Nat. Genet.">
        <title>The genome and transcriptome of the zoonotic hookworm Ancylostoma ceylanicum identify infection-specific gene families.</title>
        <authorList>
            <person name="Schwarz E.M."/>
            <person name="Hu Y."/>
            <person name="Antoshechkin I."/>
            <person name="Miller M.M."/>
            <person name="Sternberg P.W."/>
            <person name="Aroian R.V."/>
        </authorList>
    </citation>
    <scope>NUCLEOTIDE SEQUENCE</scope>
    <source>
        <strain evidence="3">HY135</strain>
    </source>
</reference>
<evidence type="ECO:0000313" key="2">
    <source>
        <dbReference type="EMBL" id="EYB81780.1"/>
    </source>
</evidence>
<dbReference type="AlphaFoldDB" id="A0A016RTR4"/>
<dbReference type="EMBL" id="JARK01001710">
    <property type="protein sequence ID" value="EYB81780.1"/>
    <property type="molecule type" value="Genomic_DNA"/>
</dbReference>
<accession>A0A016RTR4</accession>
<name>A0A016RTR4_9BILA</name>
<evidence type="ECO:0000259" key="1">
    <source>
        <dbReference type="Pfam" id="PF17906"/>
    </source>
</evidence>
<keyword evidence="3" id="KW-1185">Reference proteome</keyword>